<dbReference type="InterPro" id="IPR042098">
    <property type="entry name" value="TauD-like_sf"/>
</dbReference>
<protein>
    <recommendedName>
        <fullName evidence="6">TauD/TfdA-like domain-containing protein</fullName>
    </recommendedName>
</protein>
<gene>
    <name evidence="7" type="ORF">WJX72_007318</name>
</gene>
<sequence>MRDPDGRHPIDIGSTLQPDAQACCGFQARLRQSDPTVPALKAQCIYTPSQAAAIATRGSALGLTFTPAHANFGAVVGGMDLAQPLSEEVKKLLVDAMLVYDLLAFRGQHLEPAQEMALLTAFPHDEEALARGKLVNYLKPRIPAHPLLALRAHNVNEDEHHGITGVSKLNFGDVNLPGLYWHVDFADKPCVTNITSIYTLEAPDNADTIFASSTAGYAMLSPAEQHFAEQLDMMYDRGSTQYNPMMDGAGIERLDDMEEGIRRAAEDPSNPFHGMRDADQLNPFVIYDQQTGRRSLITACHFFHKFKGLGRQESLRFHTSVMRRVCAPENVLRWKWRAGDWVLWSNRRMVHSAAPVRDYRDKTRLIHLAFLDSKDAVQAARDAQ</sequence>
<keyword evidence="4" id="KW-0560">Oxidoreductase</keyword>
<evidence type="ECO:0000256" key="3">
    <source>
        <dbReference type="ARBA" id="ARBA00022964"/>
    </source>
</evidence>
<feature type="domain" description="TauD/TfdA-like" evidence="6">
    <location>
        <begin position="66"/>
        <end position="364"/>
    </location>
</feature>
<dbReference type="AlphaFoldDB" id="A0AAW1QSD3"/>
<comment type="similarity">
    <text evidence="1">Belongs to the TfdA dioxygenase family.</text>
</comment>
<comment type="caution">
    <text evidence="7">The sequence shown here is derived from an EMBL/GenBank/DDBJ whole genome shotgun (WGS) entry which is preliminary data.</text>
</comment>
<keyword evidence="5" id="KW-0408">Iron</keyword>
<evidence type="ECO:0000256" key="1">
    <source>
        <dbReference type="ARBA" id="ARBA00005896"/>
    </source>
</evidence>
<dbReference type="GO" id="GO:0051213">
    <property type="term" value="F:dioxygenase activity"/>
    <property type="evidence" value="ECO:0007669"/>
    <property type="project" value="UniProtKB-KW"/>
</dbReference>
<proteinExistence type="inferred from homology"/>
<dbReference type="Pfam" id="PF02668">
    <property type="entry name" value="TauD"/>
    <property type="match status" value="1"/>
</dbReference>
<organism evidence="7 8">
    <name type="scientific">[Myrmecia] bisecta</name>
    <dbReference type="NCBI Taxonomy" id="41462"/>
    <lineage>
        <taxon>Eukaryota</taxon>
        <taxon>Viridiplantae</taxon>
        <taxon>Chlorophyta</taxon>
        <taxon>core chlorophytes</taxon>
        <taxon>Trebouxiophyceae</taxon>
        <taxon>Trebouxiales</taxon>
        <taxon>Trebouxiaceae</taxon>
        <taxon>Myrmecia</taxon>
    </lineage>
</organism>
<keyword evidence="3" id="KW-0223">Dioxygenase</keyword>
<evidence type="ECO:0000313" key="7">
    <source>
        <dbReference type="EMBL" id="KAK9824046.1"/>
    </source>
</evidence>
<name>A0AAW1QSD3_9CHLO</name>
<dbReference type="SUPFAM" id="SSF51197">
    <property type="entry name" value="Clavaminate synthase-like"/>
    <property type="match status" value="1"/>
</dbReference>
<evidence type="ECO:0000259" key="6">
    <source>
        <dbReference type="Pfam" id="PF02668"/>
    </source>
</evidence>
<keyword evidence="2" id="KW-0479">Metal-binding</keyword>
<evidence type="ECO:0000256" key="4">
    <source>
        <dbReference type="ARBA" id="ARBA00023002"/>
    </source>
</evidence>
<evidence type="ECO:0000256" key="2">
    <source>
        <dbReference type="ARBA" id="ARBA00022723"/>
    </source>
</evidence>
<dbReference type="Proteomes" id="UP001489004">
    <property type="component" value="Unassembled WGS sequence"/>
</dbReference>
<dbReference type="GO" id="GO:0046872">
    <property type="term" value="F:metal ion binding"/>
    <property type="evidence" value="ECO:0007669"/>
    <property type="project" value="UniProtKB-KW"/>
</dbReference>
<accession>A0AAW1QSD3</accession>
<reference evidence="7 8" key="1">
    <citation type="journal article" date="2024" name="Nat. Commun.">
        <title>Phylogenomics reveals the evolutionary origins of lichenization in chlorophyte algae.</title>
        <authorList>
            <person name="Puginier C."/>
            <person name="Libourel C."/>
            <person name="Otte J."/>
            <person name="Skaloud P."/>
            <person name="Haon M."/>
            <person name="Grisel S."/>
            <person name="Petersen M."/>
            <person name="Berrin J.G."/>
            <person name="Delaux P.M."/>
            <person name="Dal Grande F."/>
            <person name="Keller J."/>
        </authorList>
    </citation>
    <scope>NUCLEOTIDE SEQUENCE [LARGE SCALE GENOMIC DNA]</scope>
    <source>
        <strain evidence="7 8">SAG 2043</strain>
    </source>
</reference>
<dbReference type="InterPro" id="IPR003819">
    <property type="entry name" value="TauD/TfdA-like"/>
</dbReference>
<dbReference type="PANTHER" id="PTHR43779">
    <property type="entry name" value="DIOXYGENASE RV0097-RELATED"/>
    <property type="match status" value="1"/>
</dbReference>
<dbReference type="PANTHER" id="PTHR43779:SF3">
    <property type="entry name" value="(3R)-3-[(CARBOXYMETHYL)AMINO]FATTY ACID OXYGENASE_DECARBOXYLASE"/>
    <property type="match status" value="1"/>
</dbReference>
<evidence type="ECO:0000256" key="5">
    <source>
        <dbReference type="ARBA" id="ARBA00023004"/>
    </source>
</evidence>
<keyword evidence="8" id="KW-1185">Reference proteome</keyword>
<dbReference type="EMBL" id="JALJOR010000002">
    <property type="protein sequence ID" value="KAK9824046.1"/>
    <property type="molecule type" value="Genomic_DNA"/>
</dbReference>
<dbReference type="InterPro" id="IPR051178">
    <property type="entry name" value="TfdA_dioxygenase"/>
</dbReference>
<evidence type="ECO:0000313" key="8">
    <source>
        <dbReference type="Proteomes" id="UP001489004"/>
    </source>
</evidence>
<dbReference type="Gene3D" id="3.60.130.10">
    <property type="entry name" value="Clavaminate synthase-like"/>
    <property type="match status" value="1"/>
</dbReference>